<comment type="similarity">
    <text evidence="1 2">Belongs to the outer membrane factor (OMF) (TC 1.B.17) family.</text>
</comment>
<protein>
    <submittedName>
        <fullName evidence="3">RND transporter</fullName>
    </submittedName>
</protein>
<keyword evidence="2" id="KW-1134">Transmembrane beta strand</keyword>
<dbReference type="SUPFAM" id="SSF56954">
    <property type="entry name" value="Outer membrane efflux proteins (OEP)"/>
    <property type="match status" value="1"/>
</dbReference>
<dbReference type="Pfam" id="PF02321">
    <property type="entry name" value="OEP"/>
    <property type="match status" value="2"/>
</dbReference>
<dbReference type="EMBL" id="PVLR01000008">
    <property type="protein sequence ID" value="PRD69948.1"/>
    <property type="molecule type" value="Genomic_DNA"/>
</dbReference>
<sequence>MMASIRKTRTAGHAGRALAGVALVLALAPGWATAEPTLAARGDANAAALPPLLLPAQWSQVWEQVPVPMPGQVPEQASAVDAGRSSSGSAPTEVALWWRGFGDRELMARVEQALQANTSVRSALAAVEQARALRDVAQAGRWPEVGASASVQRSRSGDAAVGNSWRAGLDAAWDPDLAGRQRASISAGEAELQAARYGLEQARVDLAAEVALSYIELRGLQARLAIARANLAAQQDTLQITDWRVQAGLASSLDLEQARAATEQTRAQIPVLRTSLSKTAHALALLGGQMPAASQTLLETVRPVPLPPTGLVLSFPAETLRQRADLRAAEQRVLAALARVEQADAARWPSFQLAGSFGLAAARPADLFELASLTRTLLAGLSASLFDGGAARAQVRAQQAALEQSRIGYEAALLGALQQVEDALAALAGDRERLVRLQAAAEAAANAELLARQRYASGLIDFRTVLDTQRTLLSAQSELETTRAALSADHVRLYLALGGGWTPDAAPQP</sequence>
<reference evidence="3 4" key="1">
    <citation type="submission" date="2018-03" db="EMBL/GenBank/DDBJ databases">
        <title>Comparative genomics illustrates the genes involved in a hyperalkaliphilic mechanisms of Serpentinomonas isolated from highly-alkaline calcium-rich serpentinized springs.</title>
        <authorList>
            <person name="Suzuki S."/>
            <person name="Ishii S."/>
            <person name="Walworth N."/>
            <person name="Bird L."/>
            <person name="Kuenen J.G."/>
            <person name="Nealson K.H."/>
        </authorList>
    </citation>
    <scope>NUCLEOTIDE SEQUENCE [LARGE SCALE GENOMIC DNA]</scope>
    <source>
        <strain evidence="3 4">83</strain>
    </source>
</reference>
<keyword evidence="2" id="KW-0472">Membrane</keyword>
<evidence type="ECO:0000256" key="2">
    <source>
        <dbReference type="RuleBase" id="RU362097"/>
    </source>
</evidence>
<comment type="caution">
    <text evidence="3">The sequence shown here is derived from an EMBL/GenBank/DDBJ whole genome shotgun (WGS) entry which is preliminary data.</text>
</comment>
<dbReference type="Gene3D" id="2.20.200.10">
    <property type="entry name" value="Outer membrane efflux proteins (OEP)"/>
    <property type="match status" value="1"/>
</dbReference>
<dbReference type="OrthoDB" id="9770517at2"/>
<dbReference type="AlphaFoldDB" id="A0A2S9KHM4"/>
<accession>A0A2S9KHM4</accession>
<evidence type="ECO:0000313" key="3">
    <source>
        <dbReference type="EMBL" id="PRD69948.1"/>
    </source>
</evidence>
<gene>
    <name evidence="3" type="ORF">C6P61_03455</name>
</gene>
<feature type="signal peptide" evidence="2">
    <location>
        <begin position="1"/>
        <end position="34"/>
    </location>
</feature>
<evidence type="ECO:0000313" key="4">
    <source>
        <dbReference type="Proteomes" id="UP000238326"/>
    </source>
</evidence>
<dbReference type="GO" id="GO:0015562">
    <property type="term" value="F:efflux transmembrane transporter activity"/>
    <property type="evidence" value="ECO:0007669"/>
    <property type="project" value="InterPro"/>
</dbReference>
<proteinExistence type="inferred from homology"/>
<keyword evidence="2" id="KW-0812">Transmembrane</keyword>
<dbReference type="PANTHER" id="PTHR30203:SF25">
    <property type="entry name" value="OUTER MEMBRANE PROTEIN-RELATED"/>
    <property type="match status" value="1"/>
</dbReference>
<organism evidence="3 4">
    <name type="scientific">Malikia spinosa</name>
    <dbReference type="NCBI Taxonomy" id="86180"/>
    <lineage>
        <taxon>Bacteria</taxon>
        <taxon>Pseudomonadati</taxon>
        <taxon>Pseudomonadota</taxon>
        <taxon>Betaproteobacteria</taxon>
        <taxon>Burkholderiales</taxon>
        <taxon>Comamonadaceae</taxon>
        <taxon>Malikia</taxon>
    </lineage>
</organism>
<dbReference type="PANTHER" id="PTHR30203">
    <property type="entry name" value="OUTER MEMBRANE CATION EFFLUX PROTEIN"/>
    <property type="match status" value="1"/>
</dbReference>
<feature type="chain" id="PRO_5015369219" evidence="2">
    <location>
        <begin position="35"/>
        <end position="509"/>
    </location>
</feature>
<keyword evidence="4" id="KW-1185">Reference proteome</keyword>
<keyword evidence="2" id="KW-0564">Palmitate</keyword>
<dbReference type="InterPro" id="IPR010131">
    <property type="entry name" value="MdtP/NodT-like"/>
</dbReference>
<comment type="subcellular location">
    <subcellularLocation>
        <location evidence="2">Cell membrane</location>
        <topology evidence="2">Lipid-anchor</topology>
    </subcellularLocation>
</comment>
<dbReference type="GO" id="GO:0005886">
    <property type="term" value="C:plasma membrane"/>
    <property type="evidence" value="ECO:0007669"/>
    <property type="project" value="UniProtKB-SubCell"/>
</dbReference>
<evidence type="ECO:0000256" key="1">
    <source>
        <dbReference type="ARBA" id="ARBA00007613"/>
    </source>
</evidence>
<keyword evidence="2" id="KW-0449">Lipoprotein</keyword>
<dbReference type="InterPro" id="IPR003423">
    <property type="entry name" value="OMP_efflux"/>
</dbReference>
<name>A0A2S9KHM4_9BURK</name>
<dbReference type="Gene3D" id="1.20.1600.10">
    <property type="entry name" value="Outer membrane efflux proteins (OEP)"/>
    <property type="match status" value="1"/>
</dbReference>
<keyword evidence="2" id="KW-0732">Signal</keyword>
<dbReference type="NCBIfam" id="TIGR01845">
    <property type="entry name" value="outer_NodT"/>
    <property type="match status" value="1"/>
</dbReference>
<dbReference type="Proteomes" id="UP000238326">
    <property type="component" value="Unassembled WGS sequence"/>
</dbReference>